<dbReference type="InterPro" id="IPR004161">
    <property type="entry name" value="EFTu-like_2"/>
</dbReference>
<dbReference type="NCBIfam" id="TIGR00475">
    <property type="entry name" value="selB"/>
    <property type="match status" value="1"/>
</dbReference>
<dbReference type="Pfam" id="PF25461">
    <property type="entry name" value="Beta-barrel_SelB"/>
    <property type="match status" value="1"/>
</dbReference>
<dbReference type="Pfam" id="PF09107">
    <property type="entry name" value="WHD_3rd_SelB"/>
    <property type="match status" value="1"/>
</dbReference>
<dbReference type="PANTHER" id="PTHR42854">
    <property type="entry name" value="EUKARYOTIC TRANSLATION INITIATION FACTOR 2 SUBUNIT 3 FAMILY MEMBER"/>
    <property type="match status" value="1"/>
</dbReference>
<keyword evidence="10" id="KW-0251">Elongation factor</keyword>
<evidence type="ECO:0000256" key="5">
    <source>
        <dbReference type="ARBA" id="ARBA00022917"/>
    </source>
</evidence>
<feature type="domain" description="Tr-type G" evidence="9">
    <location>
        <begin position="1"/>
        <end position="173"/>
    </location>
</feature>
<comment type="subcellular location">
    <subcellularLocation>
        <location evidence="1">Cytoplasm</location>
    </subcellularLocation>
</comment>
<evidence type="ECO:0000256" key="4">
    <source>
        <dbReference type="ARBA" id="ARBA00022741"/>
    </source>
</evidence>
<dbReference type="Proteomes" id="UP001202831">
    <property type="component" value="Unassembled WGS sequence"/>
</dbReference>
<evidence type="ECO:0000256" key="1">
    <source>
        <dbReference type="ARBA" id="ARBA00004496"/>
    </source>
</evidence>
<sequence>MIIVTAGHVDHGKTSLIQALTGMNADRLPEEQRRGMTIDLGYAFMDLGDDNRLAFIDVPGHEKFINNMLCGVSHARHALLVVACDDGVMPQTREHLQILSLMPLESLTIALTKCDRVTADRVSEVQIELGVWLANAVNLQGVSRQEFIVSAHTGFGIAELKMHLQTLSESEQTTAGSTPFRMVLDRVFSVKGAGLVATGTVISGCVSKEDRLYVANTASGPNNRAHKQQVRVRGLHAQGRESNFARAGDRVALNLTGNDHDIERGDWLSSIAMPEPVSRFAVVLSGFIPKHWQSVHLHHGASHQLGRIALLSEAPLTTSSANRKEYLAELVLEQALLPAAGDMLVVRDACGRETLGGARVLELEVPTRGKRTAERIEYLTELAACFQGANKTPLLALTVSCSRKAVSIAMQAWSWQLSEAELQQHLGFNNCGCDNRGSVHREHDNSGRADSGHGESTGLVSRGDWLVSRFLFDGFKTEMMARIASHHESNPDELGLGRARLLRVCHSGLPAALVNEAIDEQLAAGELTMTRGQLHLPRHAISLSADELLLWQTLEQMFIKSRTPLWTSDICEPLNLTPKQARALCYKLVQLGYISALLKDRYILSDTLQAGAAMILAHLEVHDAVSTSEFCAGMQMGRKAGIQLLEWFDRIGFTRRLFQANSRTLRDAELFEYLRPIKTPRQAQMPEPNHLSIAAASMSAHLSGHLSTNRAEGQSTGLSTGI</sequence>
<dbReference type="EMBL" id="JAKIKT010000001">
    <property type="protein sequence ID" value="MCL2912406.1"/>
    <property type="molecule type" value="Genomic_DNA"/>
</dbReference>
<comment type="caution">
    <text evidence="10">The sequence shown here is derived from an EMBL/GenBank/DDBJ whole genome shotgun (WGS) entry which is preliminary data.</text>
</comment>
<evidence type="ECO:0000313" key="10">
    <source>
        <dbReference type="EMBL" id="MCL2912406.1"/>
    </source>
</evidence>
<dbReference type="Gene3D" id="1.10.10.10">
    <property type="entry name" value="Winged helix-like DNA-binding domain superfamily/Winged helix DNA-binding domain"/>
    <property type="match status" value="2"/>
</dbReference>
<dbReference type="Gene3D" id="3.40.50.300">
    <property type="entry name" value="P-loop containing nucleotide triphosphate hydrolases"/>
    <property type="match status" value="1"/>
</dbReference>
<keyword evidence="11" id="KW-1185">Reference proteome</keyword>
<dbReference type="SUPFAM" id="SSF50447">
    <property type="entry name" value="Translation proteins"/>
    <property type="match status" value="1"/>
</dbReference>
<dbReference type="InterPro" id="IPR036390">
    <property type="entry name" value="WH_DNA-bd_sf"/>
</dbReference>
<dbReference type="InterPro" id="IPR050543">
    <property type="entry name" value="eIF2G"/>
</dbReference>
<dbReference type="GO" id="GO:0003746">
    <property type="term" value="F:translation elongation factor activity"/>
    <property type="evidence" value="ECO:0007669"/>
    <property type="project" value="UniProtKB-KW"/>
</dbReference>
<evidence type="ECO:0000256" key="2">
    <source>
        <dbReference type="ARBA" id="ARBA00015953"/>
    </source>
</evidence>
<protein>
    <recommendedName>
        <fullName evidence="2">Selenocysteine-specific elongation factor</fullName>
    </recommendedName>
    <alternativeName>
        <fullName evidence="8">SelB translation factor</fullName>
    </alternativeName>
</protein>
<keyword evidence="6" id="KW-0342">GTP-binding</keyword>
<accession>A0ABT0N3G4</accession>
<dbReference type="Pfam" id="PF09106">
    <property type="entry name" value="WHD_2nd_SelB"/>
    <property type="match status" value="1"/>
</dbReference>
<evidence type="ECO:0000259" key="9">
    <source>
        <dbReference type="PROSITE" id="PS51722"/>
    </source>
</evidence>
<reference evidence="10 11" key="1">
    <citation type="submission" date="2022-01" db="EMBL/GenBank/DDBJ databases">
        <title>Whole genome-based taxonomy of the Shewanellaceae.</title>
        <authorList>
            <person name="Martin-Rodriguez A.J."/>
        </authorList>
    </citation>
    <scope>NUCLEOTIDE SEQUENCE [LARGE SCALE GENOMIC DNA]</scope>
    <source>
        <strain evidence="10 11">DSM 21332</strain>
    </source>
</reference>
<comment type="function">
    <text evidence="7">Translation factor necessary for the incorporation of selenocysteine into proteins. It probably replaces EF-Tu for the insertion of selenocysteine directed by the UGA codon. SelB binds GTP and GDP.</text>
</comment>
<dbReference type="PRINTS" id="PR00315">
    <property type="entry name" value="ELONGATNFCT"/>
</dbReference>
<dbReference type="Gene3D" id="2.40.30.10">
    <property type="entry name" value="Translation factors"/>
    <property type="match status" value="1"/>
</dbReference>
<keyword evidence="3" id="KW-0963">Cytoplasm</keyword>
<dbReference type="CDD" id="cd04171">
    <property type="entry name" value="SelB"/>
    <property type="match status" value="1"/>
</dbReference>
<dbReference type="Pfam" id="PF00009">
    <property type="entry name" value="GTP_EFTU"/>
    <property type="match status" value="1"/>
</dbReference>
<dbReference type="Pfam" id="PF03144">
    <property type="entry name" value="GTP_EFTU_D2"/>
    <property type="match status" value="1"/>
</dbReference>
<evidence type="ECO:0000256" key="6">
    <source>
        <dbReference type="ARBA" id="ARBA00023134"/>
    </source>
</evidence>
<dbReference type="InterPro" id="IPR015190">
    <property type="entry name" value="Elong_fac_SelB-wing-hlx_typ-2"/>
</dbReference>
<dbReference type="PANTHER" id="PTHR42854:SF3">
    <property type="entry name" value="EUKARYOTIC TRANSLATION INITIATION FACTOR 2 SUBUNIT 3-RELATED"/>
    <property type="match status" value="1"/>
</dbReference>
<evidence type="ECO:0000313" key="11">
    <source>
        <dbReference type="Proteomes" id="UP001202831"/>
    </source>
</evidence>
<dbReference type="PROSITE" id="PS00301">
    <property type="entry name" value="G_TR_1"/>
    <property type="match status" value="1"/>
</dbReference>
<evidence type="ECO:0000256" key="8">
    <source>
        <dbReference type="ARBA" id="ARBA00031615"/>
    </source>
</evidence>
<dbReference type="InterPro" id="IPR009000">
    <property type="entry name" value="Transl_B-barrel_sf"/>
</dbReference>
<dbReference type="InterPro" id="IPR027417">
    <property type="entry name" value="P-loop_NTPase"/>
</dbReference>
<organism evidence="10 11">
    <name type="scientific">Shewanella corallii</name>
    <dbReference type="NCBI Taxonomy" id="560080"/>
    <lineage>
        <taxon>Bacteria</taxon>
        <taxon>Pseudomonadati</taxon>
        <taxon>Pseudomonadota</taxon>
        <taxon>Gammaproteobacteria</taxon>
        <taxon>Alteromonadales</taxon>
        <taxon>Shewanellaceae</taxon>
        <taxon>Shewanella</taxon>
    </lineage>
</organism>
<dbReference type="InterPro" id="IPR031157">
    <property type="entry name" value="G_TR_CS"/>
</dbReference>
<dbReference type="InterPro" id="IPR036388">
    <property type="entry name" value="WH-like_DNA-bd_sf"/>
</dbReference>
<dbReference type="InterPro" id="IPR000795">
    <property type="entry name" value="T_Tr_GTP-bd_dom"/>
</dbReference>
<dbReference type="InterPro" id="IPR015191">
    <property type="entry name" value="SelB_WHD4"/>
</dbReference>
<name>A0ABT0N3G4_9GAMM</name>
<dbReference type="InterPro" id="IPR004535">
    <property type="entry name" value="Transl_elong_SelB"/>
</dbReference>
<keyword evidence="4" id="KW-0547">Nucleotide-binding</keyword>
<dbReference type="SUPFAM" id="SSF52540">
    <property type="entry name" value="P-loop containing nucleoside triphosphate hydrolases"/>
    <property type="match status" value="1"/>
</dbReference>
<evidence type="ECO:0000256" key="3">
    <source>
        <dbReference type="ARBA" id="ARBA00022490"/>
    </source>
</evidence>
<evidence type="ECO:0000256" key="7">
    <source>
        <dbReference type="ARBA" id="ARBA00025526"/>
    </source>
</evidence>
<keyword evidence="5" id="KW-0648">Protein biosynthesis</keyword>
<dbReference type="RefSeq" id="WP_249247235.1">
    <property type="nucleotide sequence ID" value="NZ_JAKIKT010000001.1"/>
</dbReference>
<dbReference type="SUPFAM" id="SSF46785">
    <property type="entry name" value="Winged helix' DNA-binding domain"/>
    <property type="match status" value="2"/>
</dbReference>
<dbReference type="PROSITE" id="PS51722">
    <property type="entry name" value="G_TR_2"/>
    <property type="match status" value="1"/>
</dbReference>
<dbReference type="InterPro" id="IPR057335">
    <property type="entry name" value="Beta-barrel_SelB"/>
</dbReference>
<gene>
    <name evidence="10" type="primary">selB</name>
    <name evidence="10" type="ORF">L2725_01175</name>
</gene>
<proteinExistence type="predicted"/>